<dbReference type="Gene3D" id="3.40.50.410">
    <property type="entry name" value="von Willebrand factor, type A domain"/>
    <property type="match status" value="1"/>
</dbReference>
<dbReference type="Pfam" id="PF00092">
    <property type="entry name" value="VWA"/>
    <property type="match status" value="1"/>
</dbReference>
<proteinExistence type="predicted"/>
<organism evidence="2 3">
    <name type="scientific">Blastopirellula sediminis</name>
    <dbReference type="NCBI Taxonomy" id="2894196"/>
    <lineage>
        <taxon>Bacteria</taxon>
        <taxon>Pseudomonadati</taxon>
        <taxon>Planctomycetota</taxon>
        <taxon>Planctomycetia</taxon>
        <taxon>Pirellulales</taxon>
        <taxon>Pirellulaceae</taxon>
        <taxon>Blastopirellula</taxon>
    </lineage>
</organism>
<gene>
    <name evidence="2" type="ORF">LOC68_09410</name>
</gene>
<sequence>MAGEAIQQVEQGINAMVTELMSDPSALETAWISVITFSRYAKQDVPLTELVQFQPPKLTVRPGTAMGNALRLLADSITKEVRKTSATEKGDYRPIVFLFTDGQPTDEYQAAAAKLRTAKPSLANIYAIGCGPDVDTDVLRSFTDIVINLKDMTPEGWKKMFVWLTASVQSTSVALERGGEGKPLSMPSLPRDVMELAPPSTGYRDPRPRQVFLYSWCCRTRQPYLMRFIRAEHSHIYDAAASHKLEAVEEWSGEVSQSINTSQLNGVPPCPYCGNPIAVMCDCGTLSCCPTDPHAVLTCPKCKITSEVGPGYGGFDISGAEG</sequence>
<name>A0A9X1MKX0_9BACT</name>
<dbReference type="InterPro" id="IPR036465">
    <property type="entry name" value="vWFA_dom_sf"/>
</dbReference>
<dbReference type="AlphaFoldDB" id="A0A9X1MKX0"/>
<dbReference type="InterPro" id="IPR028274">
    <property type="entry name" value="TerY-C"/>
</dbReference>
<evidence type="ECO:0000313" key="2">
    <source>
        <dbReference type="EMBL" id="MCC9628614.1"/>
    </source>
</evidence>
<dbReference type="Proteomes" id="UP001139103">
    <property type="component" value="Unassembled WGS sequence"/>
</dbReference>
<comment type="caution">
    <text evidence="2">The sequence shown here is derived from an EMBL/GenBank/DDBJ whole genome shotgun (WGS) entry which is preliminary data.</text>
</comment>
<accession>A0A9X1MKX0</accession>
<dbReference type="SUPFAM" id="SSF53300">
    <property type="entry name" value="vWA-like"/>
    <property type="match status" value="1"/>
</dbReference>
<evidence type="ECO:0000313" key="3">
    <source>
        <dbReference type="Proteomes" id="UP001139103"/>
    </source>
</evidence>
<keyword evidence="3" id="KW-1185">Reference proteome</keyword>
<reference evidence="2" key="1">
    <citation type="submission" date="2021-11" db="EMBL/GenBank/DDBJ databases">
        <title>Genome sequence.</title>
        <authorList>
            <person name="Sun Q."/>
        </authorList>
    </citation>
    <scope>NUCLEOTIDE SEQUENCE</scope>
    <source>
        <strain evidence="2">JC732</strain>
    </source>
</reference>
<dbReference type="Pfam" id="PF15616">
    <property type="entry name" value="TerY_C"/>
    <property type="match status" value="1"/>
</dbReference>
<dbReference type="InterPro" id="IPR002035">
    <property type="entry name" value="VWF_A"/>
</dbReference>
<evidence type="ECO:0000259" key="1">
    <source>
        <dbReference type="PROSITE" id="PS50234"/>
    </source>
</evidence>
<dbReference type="EMBL" id="JAJKFT010000004">
    <property type="protein sequence ID" value="MCC9628614.1"/>
    <property type="molecule type" value="Genomic_DNA"/>
</dbReference>
<dbReference type="PROSITE" id="PS50234">
    <property type="entry name" value="VWFA"/>
    <property type="match status" value="1"/>
</dbReference>
<feature type="domain" description="VWFA" evidence="1">
    <location>
        <begin position="1"/>
        <end position="143"/>
    </location>
</feature>
<protein>
    <submittedName>
        <fullName evidence="2">VWA domain-containing protein</fullName>
    </submittedName>
</protein>